<accession>A0A4Q2VFV0</accession>
<protein>
    <submittedName>
        <fullName evidence="1">Uncharacterized protein</fullName>
    </submittedName>
</protein>
<evidence type="ECO:0000313" key="2">
    <source>
        <dbReference type="Proteomes" id="UP000290540"/>
    </source>
</evidence>
<organism evidence="1 2">
    <name type="scientific">Fusarium oxysporum f. sp. narcissi</name>
    <dbReference type="NCBI Taxonomy" id="451672"/>
    <lineage>
        <taxon>Eukaryota</taxon>
        <taxon>Fungi</taxon>
        <taxon>Dikarya</taxon>
        <taxon>Ascomycota</taxon>
        <taxon>Pezizomycotina</taxon>
        <taxon>Sordariomycetes</taxon>
        <taxon>Hypocreomycetidae</taxon>
        <taxon>Hypocreales</taxon>
        <taxon>Nectriaceae</taxon>
        <taxon>Fusarium</taxon>
        <taxon>Fusarium oxysporum species complex</taxon>
    </lineage>
</organism>
<dbReference type="Proteomes" id="UP000290540">
    <property type="component" value="Unassembled WGS sequence"/>
</dbReference>
<reference evidence="1 2" key="1">
    <citation type="submission" date="2016-12" db="EMBL/GenBank/DDBJ databases">
        <title>Draft genome sequence of Fusarium oxysporum causing rot on Narcissus.</title>
        <authorList>
            <person name="Armitage A.D."/>
            <person name="Taylor A."/>
            <person name="Clarkson J.P."/>
            <person name="Harrison R.J."/>
            <person name="Jackson A.C."/>
        </authorList>
    </citation>
    <scope>NUCLEOTIDE SEQUENCE [LARGE SCALE GENOMIC DNA]</scope>
    <source>
        <strain evidence="1 2">N139</strain>
    </source>
</reference>
<name>A0A4Q2VFV0_FUSOX</name>
<proteinExistence type="predicted"/>
<comment type="caution">
    <text evidence="1">The sequence shown here is derived from an EMBL/GenBank/DDBJ whole genome shotgun (WGS) entry which is preliminary data.</text>
</comment>
<dbReference type="EMBL" id="MQTW01000159">
    <property type="protein sequence ID" value="RYC83153.1"/>
    <property type="molecule type" value="Genomic_DNA"/>
</dbReference>
<gene>
    <name evidence="1" type="ORF">BFJ63_vAg13985</name>
</gene>
<evidence type="ECO:0000313" key="1">
    <source>
        <dbReference type="EMBL" id="RYC83153.1"/>
    </source>
</evidence>
<dbReference type="AlphaFoldDB" id="A0A4Q2VFV0"/>
<sequence>MTPEEITWLGEVAAKAAFRANSNGDRAGQDQNRGQFVAMVKGSLESIPVELRGDYARDFLDRYANSAYPQN</sequence>